<dbReference type="Pfam" id="PF04304">
    <property type="entry name" value="DUF454"/>
    <property type="match status" value="1"/>
</dbReference>
<dbReference type="GO" id="GO:0005886">
    <property type="term" value="C:plasma membrane"/>
    <property type="evidence" value="ECO:0007669"/>
    <property type="project" value="TreeGrafter"/>
</dbReference>
<proteinExistence type="predicted"/>
<dbReference type="PANTHER" id="PTHR35813:SF1">
    <property type="entry name" value="INNER MEMBRANE PROTEIN YBAN"/>
    <property type="match status" value="1"/>
</dbReference>
<feature type="transmembrane region" description="Helical" evidence="2">
    <location>
        <begin position="141"/>
        <end position="159"/>
    </location>
</feature>
<dbReference type="Proteomes" id="UP000278006">
    <property type="component" value="Unassembled WGS sequence"/>
</dbReference>
<comment type="caution">
    <text evidence="3">The sequence shown here is derived from an EMBL/GenBank/DDBJ whole genome shotgun (WGS) entry which is preliminary data.</text>
</comment>
<name>A0A3M6QTN7_9BURK</name>
<keyword evidence="2" id="KW-1133">Transmembrane helix</keyword>
<gene>
    <name evidence="3" type="ORF">D8I35_07605</name>
</gene>
<dbReference type="EMBL" id="RDQO01000002">
    <property type="protein sequence ID" value="RMX06396.1"/>
    <property type="molecule type" value="Genomic_DNA"/>
</dbReference>
<evidence type="ECO:0000256" key="1">
    <source>
        <dbReference type="SAM" id="MobiDB-lite"/>
    </source>
</evidence>
<sequence>MTESSAPPPSPPEHAPAPAEARSPAGGPECADMPPPARAARPRESRIERAILYLLAMVFLALGIIGVFVPGLPTTVFILMAAWAAARSSPRLHQWLRRHRLFGPMLVNWEAGGYVSRKAKRSASLAMLACMLVMAVFRPPVWAMILAASCMAGVAIWLWQRPEPPAGR</sequence>
<feature type="compositionally biased region" description="Pro residues" evidence="1">
    <location>
        <begin position="1"/>
        <end position="15"/>
    </location>
</feature>
<accession>A0A3M6QTN7</accession>
<organism evidence="3 4">
    <name type="scientific">Corticibacter populi</name>
    <dbReference type="NCBI Taxonomy" id="1550736"/>
    <lineage>
        <taxon>Bacteria</taxon>
        <taxon>Pseudomonadati</taxon>
        <taxon>Pseudomonadota</taxon>
        <taxon>Betaproteobacteria</taxon>
        <taxon>Burkholderiales</taxon>
        <taxon>Comamonadaceae</taxon>
        <taxon>Corticibacter</taxon>
    </lineage>
</organism>
<dbReference type="PANTHER" id="PTHR35813">
    <property type="entry name" value="INNER MEMBRANE PROTEIN YBAN"/>
    <property type="match status" value="1"/>
</dbReference>
<reference evidence="3 4" key="1">
    <citation type="submission" date="2018-10" db="EMBL/GenBank/DDBJ databases">
        <title>Draft genome of Cortibacter populi DSM10536.</title>
        <authorList>
            <person name="Bernier A.-M."/>
            <person name="Bernard K."/>
        </authorList>
    </citation>
    <scope>NUCLEOTIDE SEQUENCE [LARGE SCALE GENOMIC DNA]</scope>
    <source>
        <strain evidence="3 4">DSM 105136</strain>
    </source>
</reference>
<keyword evidence="2" id="KW-0472">Membrane</keyword>
<evidence type="ECO:0000256" key="2">
    <source>
        <dbReference type="SAM" id="Phobius"/>
    </source>
</evidence>
<keyword evidence="2" id="KW-0812">Transmembrane</keyword>
<dbReference type="AlphaFoldDB" id="A0A3M6QTN7"/>
<evidence type="ECO:0000313" key="4">
    <source>
        <dbReference type="Proteomes" id="UP000278006"/>
    </source>
</evidence>
<keyword evidence="4" id="KW-1185">Reference proteome</keyword>
<dbReference type="OrthoDB" id="9816293at2"/>
<dbReference type="InterPro" id="IPR007401">
    <property type="entry name" value="DUF454"/>
</dbReference>
<feature type="compositionally biased region" description="Low complexity" evidence="1">
    <location>
        <begin position="16"/>
        <end position="29"/>
    </location>
</feature>
<protein>
    <submittedName>
        <fullName evidence="3">DUF454 domain-containing protein</fullName>
    </submittedName>
</protein>
<feature type="region of interest" description="Disordered" evidence="1">
    <location>
        <begin position="1"/>
        <end position="42"/>
    </location>
</feature>
<evidence type="ECO:0000313" key="3">
    <source>
        <dbReference type="EMBL" id="RMX06396.1"/>
    </source>
</evidence>
<feature type="transmembrane region" description="Helical" evidence="2">
    <location>
        <begin position="51"/>
        <end position="84"/>
    </location>
</feature>